<evidence type="ECO:0008006" key="4">
    <source>
        <dbReference type="Google" id="ProtNLM"/>
    </source>
</evidence>
<reference evidence="2 3" key="1">
    <citation type="submission" date="2020-10" db="EMBL/GenBank/DDBJ databases">
        <title>Mucilaginibacter mali sp. nov., isolated from rhizosphere soil of apple orchard.</title>
        <authorList>
            <person name="Lee J.-S."/>
            <person name="Kim H.S."/>
            <person name="Kim J.-S."/>
        </authorList>
    </citation>
    <scope>NUCLEOTIDE SEQUENCE [LARGE SCALE GENOMIC DNA]</scope>
    <source>
        <strain evidence="2 3">KCTC 23157</strain>
    </source>
</reference>
<organism evidence="2 3">
    <name type="scientific">Mucilaginibacter boryungensis</name>
    <dbReference type="NCBI Taxonomy" id="768480"/>
    <lineage>
        <taxon>Bacteria</taxon>
        <taxon>Pseudomonadati</taxon>
        <taxon>Bacteroidota</taxon>
        <taxon>Sphingobacteriia</taxon>
        <taxon>Sphingobacteriales</taxon>
        <taxon>Sphingobacteriaceae</taxon>
        <taxon>Mucilaginibacter</taxon>
    </lineage>
</organism>
<feature type="signal peptide" evidence="1">
    <location>
        <begin position="1"/>
        <end position="19"/>
    </location>
</feature>
<keyword evidence="1" id="KW-0732">Signal</keyword>
<proteinExistence type="predicted"/>
<accession>A0ABR9XJ00</accession>
<evidence type="ECO:0000313" key="2">
    <source>
        <dbReference type="EMBL" id="MBE9667356.1"/>
    </source>
</evidence>
<feature type="chain" id="PRO_5046462860" description="Lipoprotein" evidence="1">
    <location>
        <begin position="20"/>
        <end position="88"/>
    </location>
</feature>
<dbReference type="EMBL" id="JADFFM010000002">
    <property type="protein sequence ID" value="MBE9667356.1"/>
    <property type="molecule type" value="Genomic_DNA"/>
</dbReference>
<evidence type="ECO:0000256" key="1">
    <source>
        <dbReference type="SAM" id="SignalP"/>
    </source>
</evidence>
<sequence length="88" mass="9017">MKNKTILFAIAITSIVTFASCSGDHAARPGVDSAGNNIATNPYRDTFANTNTYGDAINADNSGSGGVKIVKPHASAQVTATADTAKKM</sequence>
<comment type="caution">
    <text evidence="2">The sequence shown here is derived from an EMBL/GenBank/DDBJ whole genome shotgun (WGS) entry which is preliminary data.</text>
</comment>
<evidence type="ECO:0000313" key="3">
    <source>
        <dbReference type="Proteomes" id="UP000632774"/>
    </source>
</evidence>
<dbReference type="PROSITE" id="PS51257">
    <property type="entry name" value="PROKAR_LIPOPROTEIN"/>
    <property type="match status" value="1"/>
</dbReference>
<gene>
    <name evidence="2" type="ORF">IRJ18_13375</name>
</gene>
<name>A0ABR9XJ00_9SPHI</name>
<keyword evidence="3" id="KW-1185">Reference proteome</keyword>
<dbReference type="Proteomes" id="UP000632774">
    <property type="component" value="Unassembled WGS sequence"/>
</dbReference>
<protein>
    <recommendedName>
        <fullName evidence="4">Lipoprotein</fullName>
    </recommendedName>
</protein>
<dbReference type="RefSeq" id="WP_194106826.1">
    <property type="nucleotide sequence ID" value="NZ_JADFFM010000002.1"/>
</dbReference>